<dbReference type="AlphaFoldDB" id="A0A8J5C542"/>
<dbReference type="PROSITE" id="PS00217">
    <property type="entry name" value="SUGAR_TRANSPORT_2"/>
    <property type="match status" value="1"/>
</dbReference>
<dbReference type="InterPro" id="IPR003663">
    <property type="entry name" value="Sugar/inositol_transpt"/>
</dbReference>
<feature type="transmembrane region" description="Helical" evidence="10">
    <location>
        <begin position="387"/>
        <end position="409"/>
    </location>
</feature>
<sequence length="508" mass="54222">METVEAAKDHHAYNARITPFVVISCAVAASGGILFGYDLGISGGVTSMDPFLEKFFPAVHANMSGAGAHASNYCKFDSQLLTAFTSSLYIAGFFSSLCASPVTQALGRRASMLLGGAFFTAGAILGGLAADVYMLILGRVLLGVGLGFTNQSVPLYLSEMAPPQHRGAINNAFDLFVGLGVLSANLVNYGVNKLHVNWGWRLSLSAALLPAAVLSLGALFLPDTPNSVLLRRLHNSNSSPEDSARILLQKIRGTADVEAELQDMLAAASSASTKSTSSILARKFRPQLVMAVLIPFFKQMTGINVVGFYAPVIFRTIGLSESFSLLSAVLTGVISTAFIAVGMLIVDRVGRRVLFVVGGVLMLATHVVVGGVLWTQLKDHGAMDSGYAYWVLGSICVYVAGFGVSWGPLGWLVPSEIFTLEVRSTGQSVVVAVGMAGAAVMGQTLLAMLCRMRAGVFFFFAGWLAVMTAFVVALVPETKGVPIERMEVVWRGHWFWRKMVVEEEKEAR</sequence>
<evidence type="ECO:0000256" key="10">
    <source>
        <dbReference type="SAM" id="Phobius"/>
    </source>
</evidence>
<evidence type="ECO:0000313" key="12">
    <source>
        <dbReference type="EMBL" id="KAG6472963.1"/>
    </source>
</evidence>
<dbReference type="InterPro" id="IPR005829">
    <property type="entry name" value="Sugar_transporter_CS"/>
</dbReference>
<keyword evidence="13" id="KW-1185">Reference proteome</keyword>
<keyword evidence="4" id="KW-0762">Sugar transport</keyword>
<evidence type="ECO:0000256" key="4">
    <source>
        <dbReference type="ARBA" id="ARBA00022597"/>
    </source>
</evidence>
<reference evidence="12 13" key="1">
    <citation type="submission" date="2020-08" db="EMBL/GenBank/DDBJ databases">
        <title>Plant Genome Project.</title>
        <authorList>
            <person name="Zhang R.-G."/>
        </authorList>
    </citation>
    <scope>NUCLEOTIDE SEQUENCE [LARGE SCALE GENOMIC DNA]</scope>
    <source>
        <tissue evidence="12">Rhizome</tissue>
    </source>
</reference>
<proteinExistence type="inferred from homology"/>
<evidence type="ECO:0000256" key="3">
    <source>
        <dbReference type="ARBA" id="ARBA00022448"/>
    </source>
</evidence>
<dbReference type="SUPFAM" id="SSF103473">
    <property type="entry name" value="MFS general substrate transporter"/>
    <property type="match status" value="1"/>
</dbReference>
<feature type="domain" description="Major facilitator superfamily (MFS) profile" evidence="11">
    <location>
        <begin position="24"/>
        <end position="479"/>
    </location>
</feature>
<evidence type="ECO:0000256" key="7">
    <source>
        <dbReference type="ARBA" id="ARBA00022989"/>
    </source>
</evidence>
<dbReference type="Proteomes" id="UP000734854">
    <property type="component" value="Unassembled WGS sequence"/>
</dbReference>
<feature type="transmembrane region" description="Helical" evidence="10">
    <location>
        <begin position="322"/>
        <end position="346"/>
    </location>
</feature>
<evidence type="ECO:0000259" key="11">
    <source>
        <dbReference type="PROSITE" id="PS50850"/>
    </source>
</evidence>
<dbReference type="GO" id="GO:0015145">
    <property type="term" value="F:monosaccharide transmembrane transporter activity"/>
    <property type="evidence" value="ECO:0007669"/>
    <property type="project" value="InterPro"/>
</dbReference>
<evidence type="ECO:0000256" key="8">
    <source>
        <dbReference type="ARBA" id="ARBA00023136"/>
    </source>
</evidence>
<feature type="transmembrane region" description="Helical" evidence="10">
    <location>
        <begin position="353"/>
        <end position="375"/>
    </location>
</feature>
<gene>
    <name evidence="12" type="ORF">ZIOFF_070443</name>
</gene>
<comment type="similarity">
    <text evidence="2 9">Belongs to the major facilitator superfamily. Sugar transporter (TC 2.A.1.1) family.</text>
</comment>
<dbReference type="InterPro" id="IPR020846">
    <property type="entry name" value="MFS_dom"/>
</dbReference>
<dbReference type="NCBIfam" id="TIGR00879">
    <property type="entry name" value="SP"/>
    <property type="match status" value="1"/>
</dbReference>
<feature type="transmembrane region" description="Helical" evidence="10">
    <location>
        <begin position="429"/>
        <end position="449"/>
    </location>
</feature>
<feature type="transmembrane region" description="Helical" evidence="10">
    <location>
        <begin position="288"/>
        <end position="310"/>
    </location>
</feature>
<keyword evidence="8 10" id="KW-0472">Membrane</keyword>
<dbReference type="GO" id="GO:0016020">
    <property type="term" value="C:membrane"/>
    <property type="evidence" value="ECO:0007669"/>
    <property type="project" value="UniProtKB-SubCell"/>
</dbReference>
<dbReference type="FunFam" id="1.20.1250.20:FF:000002">
    <property type="entry name" value="Sugar transport protein 13"/>
    <property type="match status" value="1"/>
</dbReference>
<keyword evidence="7 10" id="KW-1133">Transmembrane helix</keyword>
<keyword evidence="3 9" id="KW-0813">Transport</keyword>
<dbReference type="PROSITE" id="PS00216">
    <property type="entry name" value="SUGAR_TRANSPORT_1"/>
    <property type="match status" value="1"/>
</dbReference>
<evidence type="ECO:0000256" key="1">
    <source>
        <dbReference type="ARBA" id="ARBA00004141"/>
    </source>
</evidence>
<dbReference type="InterPro" id="IPR045262">
    <property type="entry name" value="STP/PLT_plant"/>
</dbReference>
<dbReference type="PANTHER" id="PTHR23500:SF30">
    <property type="entry name" value="SUGAR TRANSPORT PROTEIN 3"/>
    <property type="match status" value="1"/>
</dbReference>
<evidence type="ECO:0000256" key="6">
    <source>
        <dbReference type="ARBA" id="ARBA00022847"/>
    </source>
</evidence>
<evidence type="ECO:0000313" key="13">
    <source>
        <dbReference type="Proteomes" id="UP000734854"/>
    </source>
</evidence>
<feature type="transmembrane region" description="Helical" evidence="10">
    <location>
        <begin position="17"/>
        <end position="37"/>
    </location>
</feature>
<keyword evidence="5 10" id="KW-0812">Transmembrane</keyword>
<dbReference type="EMBL" id="JACMSC010000020">
    <property type="protein sequence ID" value="KAG6472963.1"/>
    <property type="molecule type" value="Genomic_DNA"/>
</dbReference>
<keyword evidence="6" id="KW-0769">Symport</keyword>
<accession>A0A8J5C542</accession>
<dbReference type="CDD" id="cd17361">
    <property type="entry name" value="MFS_STP"/>
    <property type="match status" value="1"/>
</dbReference>
<evidence type="ECO:0000256" key="9">
    <source>
        <dbReference type="RuleBase" id="RU003346"/>
    </source>
</evidence>
<comment type="caution">
    <text evidence="12">The sequence shown here is derived from an EMBL/GenBank/DDBJ whole genome shotgun (WGS) entry which is preliminary data.</text>
</comment>
<dbReference type="PRINTS" id="PR00171">
    <property type="entry name" value="SUGRTRNSPORT"/>
</dbReference>
<feature type="transmembrane region" description="Helical" evidence="10">
    <location>
        <begin position="80"/>
        <end position="99"/>
    </location>
</feature>
<dbReference type="PANTHER" id="PTHR23500">
    <property type="entry name" value="SOLUTE CARRIER FAMILY 2, FACILITATED GLUCOSE TRANSPORTER"/>
    <property type="match status" value="1"/>
</dbReference>
<name>A0A8J5C542_ZINOF</name>
<dbReference type="InterPro" id="IPR044778">
    <property type="entry name" value="MFS_STP/MST-like_plant"/>
</dbReference>
<feature type="transmembrane region" description="Helical" evidence="10">
    <location>
        <begin position="111"/>
        <end position="130"/>
    </location>
</feature>
<dbReference type="PROSITE" id="PS50850">
    <property type="entry name" value="MFS"/>
    <property type="match status" value="1"/>
</dbReference>
<dbReference type="InterPro" id="IPR036259">
    <property type="entry name" value="MFS_trans_sf"/>
</dbReference>
<dbReference type="InterPro" id="IPR005828">
    <property type="entry name" value="MFS_sugar_transport-like"/>
</dbReference>
<protein>
    <recommendedName>
        <fullName evidence="11">Major facilitator superfamily (MFS) profile domain-containing protein</fullName>
    </recommendedName>
</protein>
<feature type="transmembrane region" description="Helical" evidence="10">
    <location>
        <begin position="202"/>
        <end position="222"/>
    </location>
</feature>
<dbReference type="Gene3D" id="1.20.1250.20">
    <property type="entry name" value="MFS general substrate transporter like domains"/>
    <property type="match status" value="1"/>
</dbReference>
<organism evidence="12 13">
    <name type="scientific">Zingiber officinale</name>
    <name type="common">Ginger</name>
    <name type="synonym">Amomum zingiber</name>
    <dbReference type="NCBI Taxonomy" id="94328"/>
    <lineage>
        <taxon>Eukaryota</taxon>
        <taxon>Viridiplantae</taxon>
        <taxon>Streptophyta</taxon>
        <taxon>Embryophyta</taxon>
        <taxon>Tracheophyta</taxon>
        <taxon>Spermatophyta</taxon>
        <taxon>Magnoliopsida</taxon>
        <taxon>Liliopsida</taxon>
        <taxon>Zingiberales</taxon>
        <taxon>Zingiberaceae</taxon>
        <taxon>Zingiber</taxon>
    </lineage>
</organism>
<dbReference type="GO" id="GO:0015293">
    <property type="term" value="F:symporter activity"/>
    <property type="evidence" value="ECO:0007669"/>
    <property type="project" value="UniProtKB-KW"/>
</dbReference>
<evidence type="ECO:0000256" key="2">
    <source>
        <dbReference type="ARBA" id="ARBA00010992"/>
    </source>
</evidence>
<comment type="subcellular location">
    <subcellularLocation>
        <location evidence="1">Membrane</location>
        <topology evidence="1">Multi-pass membrane protein</topology>
    </subcellularLocation>
</comment>
<evidence type="ECO:0000256" key="5">
    <source>
        <dbReference type="ARBA" id="ARBA00022692"/>
    </source>
</evidence>
<dbReference type="Pfam" id="PF00083">
    <property type="entry name" value="Sugar_tr"/>
    <property type="match status" value="1"/>
</dbReference>
<feature type="transmembrane region" description="Helical" evidence="10">
    <location>
        <begin position="455"/>
        <end position="476"/>
    </location>
</feature>